<comment type="similarity">
    <text evidence="1">Belongs to the HIBADH-related family.</text>
</comment>
<protein>
    <submittedName>
        <fullName evidence="8">NAD(P)-dependent oxidoreductase</fullName>
    </submittedName>
</protein>
<feature type="domain" description="6-phosphogluconate dehydrogenase NADP-binding" evidence="6">
    <location>
        <begin position="10"/>
        <end position="168"/>
    </location>
</feature>
<name>A0AAE3T932_9RHOB</name>
<dbReference type="InterPro" id="IPR013328">
    <property type="entry name" value="6PGD_dom2"/>
</dbReference>
<sequence>MTTSDGKQAIGFIGLGIMGALMAGHILEAGHQLHLYNRTRAKADDLVAHGATWHDNPGRVAEHCDIVFTMLGYPPDVEAVFLGPDGLVARARPGTVLVDMTTSSPDLARRIAEAAAARDLGALDAPVSGGDVGARAGRLAIMAGGEQTTFEKVRPFFELMGETIAHLGPAGAGQHAKLANQIAIASTMMAVSESIAYAEAAGLDPRQVLDVIGTGAASSFLLVNLGPKMVARDYSAGFFVHHFVKDMEIALDEAARMGLDLPGLHLARKLYRRLTEAGHAEDGTQGIFRLFAETGHTQNRA</sequence>
<dbReference type="GO" id="GO:0050661">
    <property type="term" value="F:NADP binding"/>
    <property type="evidence" value="ECO:0007669"/>
    <property type="project" value="InterPro"/>
</dbReference>
<dbReference type="PANTHER" id="PTHR43060:SF15">
    <property type="entry name" value="3-HYDROXYISOBUTYRATE DEHYDROGENASE-LIKE 1, MITOCHONDRIAL-RELATED"/>
    <property type="match status" value="1"/>
</dbReference>
<dbReference type="Gene3D" id="3.40.50.720">
    <property type="entry name" value="NAD(P)-binding Rossmann-like Domain"/>
    <property type="match status" value="1"/>
</dbReference>
<evidence type="ECO:0000259" key="6">
    <source>
        <dbReference type="Pfam" id="PF03446"/>
    </source>
</evidence>
<keyword evidence="2" id="KW-0560">Oxidoreductase</keyword>
<gene>
    <name evidence="8" type="ORF">P1J78_15140</name>
</gene>
<dbReference type="AlphaFoldDB" id="A0AAE3T932"/>
<dbReference type="SUPFAM" id="SSF48179">
    <property type="entry name" value="6-phosphogluconate dehydrogenase C-terminal domain-like"/>
    <property type="match status" value="1"/>
</dbReference>
<dbReference type="GO" id="GO:0016054">
    <property type="term" value="P:organic acid catabolic process"/>
    <property type="evidence" value="ECO:0007669"/>
    <property type="project" value="UniProtKB-ARBA"/>
</dbReference>
<dbReference type="Pfam" id="PF03446">
    <property type="entry name" value="NAD_binding_2"/>
    <property type="match status" value="1"/>
</dbReference>
<evidence type="ECO:0000256" key="2">
    <source>
        <dbReference type="ARBA" id="ARBA00023002"/>
    </source>
</evidence>
<dbReference type="InterPro" id="IPR036291">
    <property type="entry name" value="NAD(P)-bd_dom_sf"/>
</dbReference>
<feature type="domain" description="3-hydroxyisobutyrate dehydrogenase-like NAD-binding" evidence="7">
    <location>
        <begin position="171"/>
        <end position="290"/>
    </location>
</feature>
<dbReference type="GO" id="GO:0016491">
    <property type="term" value="F:oxidoreductase activity"/>
    <property type="evidence" value="ECO:0007669"/>
    <property type="project" value="UniProtKB-KW"/>
</dbReference>
<dbReference type="Pfam" id="PF14833">
    <property type="entry name" value="NAD_binding_11"/>
    <property type="match status" value="1"/>
</dbReference>
<dbReference type="EMBL" id="JARGYC010000041">
    <property type="protein sequence ID" value="MDF0602075.1"/>
    <property type="molecule type" value="Genomic_DNA"/>
</dbReference>
<feature type="active site" evidence="4">
    <location>
        <position position="177"/>
    </location>
</feature>
<dbReference type="InterPro" id="IPR006115">
    <property type="entry name" value="6PGDH_NADP-bd"/>
</dbReference>
<dbReference type="InterPro" id="IPR015815">
    <property type="entry name" value="HIBADH-related"/>
</dbReference>
<dbReference type="Gene3D" id="1.10.1040.10">
    <property type="entry name" value="N-(1-d-carboxylethyl)-l-norvaline Dehydrogenase, domain 2"/>
    <property type="match status" value="1"/>
</dbReference>
<dbReference type="GO" id="GO:0051287">
    <property type="term" value="F:NAD binding"/>
    <property type="evidence" value="ECO:0007669"/>
    <property type="project" value="InterPro"/>
</dbReference>
<evidence type="ECO:0000259" key="7">
    <source>
        <dbReference type="Pfam" id="PF14833"/>
    </source>
</evidence>
<accession>A0AAE3T932</accession>
<organism evidence="8 9">
    <name type="scientific">Psychromarinibacter sediminicola</name>
    <dbReference type="NCBI Taxonomy" id="3033385"/>
    <lineage>
        <taxon>Bacteria</taxon>
        <taxon>Pseudomonadati</taxon>
        <taxon>Pseudomonadota</taxon>
        <taxon>Alphaproteobacteria</taxon>
        <taxon>Rhodobacterales</taxon>
        <taxon>Paracoccaceae</taxon>
        <taxon>Psychromarinibacter</taxon>
    </lineage>
</organism>
<dbReference type="PIRSF" id="PIRSF000103">
    <property type="entry name" value="HIBADH"/>
    <property type="match status" value="1"/>
</dbReference>
<evidence type="ECO:0000256" key="3">
    <source>
        <dbReference type="ARBA" id="ARBA00023027"/>
    </source>
</evidence>
<dbReference type="Proteomes" id="UP001220964">
    <property type="component" value="Unassembled WGS sequence"/>
</dbReference>
<dbReference type="PANTHER" id="PTHR43060">
    <property type="entry name" value="3-HYDROXYISOBUTYRATE DEHYDROGENASE-LIKE 1, MITOCHONDRIAL-RELATED"/>
    <property type="match status" value="1"/>
</dbReference>
<comment type="caution">
    <text evidence="8">The sequence shown here is derived from an EMBL/GenBank/DDBJ whole genome shotgun (WGS) entry which is preliminary data.</text>
</comment>
<evidence type="ECO:0000256" key="1">
    <source>
        <dbReference type="ARBA" id="ARBA00009080"/>
    </source>
</evidence>
<evidence type="ECO:0000313" key="8">
    <source>
        <dbReference type="EMBL" id="MDF0602075.1"/>
    </source>
</evidence>
<dbReference type="InterPro" id="IPR008927">
    <property type="entry name" value="6-PGluconate_DH-like_C_sf"/>
</dbReference>
<dbReference type="RefSeq" id="WP_275568212.1">
    <property type="nucleotide sequence ID" value="NZ_JARGYC010000041.1"/>
</dbReference>
<evidence type="ECO:0000313" key="9">
    <source>
        <dbReference type="Proteomes" id="UP001220964"/>
    </source>
</evidence>
<keyword evidence="9" id="KW-1185">Reference proteome</keyword>
<dbReference type="PROSITE" id="PS00895">
    <property type="entry name" value="3_HYDROXYISOBUT_DH"/>
    <property type="match status" value="1"/>
</dbReference>
<dbReference type="InterPro" id="IPR002204">
    <property type="entry name" value="3-OH-isobutyrate_DH-rel_CS"/>
</dbReference>
<keyword evidence="5" id="KW-1133">Transmembrane helix</keyword>
<evidence type="ECO:0000256" key="5">
    <source>
        <dbReference type="SAM" id="Phobius"/>
    </source>
</evidence>
<keyword evidence="5" id="KW-0472">Membrane</keyword>
<dbReference type="InterPro" id="IPR029154">
    <property type="entry name" value="HIBADH-like_NADP-bd"/>
</dbReference>
<reference evidence="8" key="1">
    <citation type="submission" date="2023-03" db="EMBL/GenBank/DDBJ databases">
        <title>Multiphase analysis and comparison of six strains from genera Psychromarinibacter, Lutimaribacter, and Maritimibacter, including a novel species: Psychromarinibacter sediminicola sp. nov.</title>
        <authorList>
            <person name="Wang Y.-H."/>
            <person name="Ye M.-Q."/>
            <person name="Du Z.-J."/>
        </authorList>
    </citation>
    <scope>NUCLEOTIDE SEQUENCE</scope>
    <source>
        <strain evidence="8">C21-152</strain>
    </source>
</reference>
<evidence type="ECO:0000256" key="4">
    <source>
        <dbReference type="PIRSR" id="PIRSR000103-1"/>
    </source>
</evidence>
<feature type="transmembrane region" description="Helical" evidence="5">
    <location>
        <begin position="9"/>
        <end position="27"/>
    </location>
</feature>
<keyword evidence="3" id="KW-0520">NAD</keyword>
<proteinExistence type="inferred from homology"/>
<dbReference type="SUPFAM" id="SSF51735">
    <property type="entry name" value="NAD(P)-binding Rossmann-fold domains"/>
    <property type="match status" value="1"/>
</dbReference>
<keyword evidence="5" id="KW-0812">Transmembrane</keyword>